<accession>V5GZ25</accession>
<proteinExistence type="predicted"/>
<feature type="domain" description="PiggyBac transposable element-derived protein" evidence="1">
    <location>
        <begin position="6"/>
        <end position="85"/>
    </location>
</feature>
<evidence type="ECO:0000259" key="1">
    <source>
        <dbReference type="Pfam" id="PF13843"/>
    </source>
</evidence>
<name>V5GZ25_ANOGL</name>
<organism evidence="2">
    <name type="scientific">Anoplophora glabripennis</name>
    <name type="common">Asian longhorn beetle</name>
    <name type="synonym">Anoplophora nobilis</name>
    <dbReference type="NCBI Taxonomy" id="217634"/>
    <lineage>
        <taxon>Eukaryota</taxon>
        <taxon>Metazoa</taxon>
        <taxon>Ecdysozoa</taxon>
        <taxon>Arthropoda</taxon>
        <taxon>Hexapoda</taxon>
        <taxon>Insecta</taxon>
        <taxon>Pterygota</taxon>
        <taxon>Neoptera</taxon>
        <taxon>Endopterygota</taxon>
        <taxon>Coleoptera</taxon>
        <taxon>Polyphaga</taxon>
        <taxon>Cucujiformia</taxon>
        <taxon>Chrysomeloidea</taxon>
        <taxon>Cerambycidae</taxon>
        <taxon>Lamiinae</taxon>
        <taxon>Lamiini</taxon>
        <taxon>Anoplophora</taxon>
    </lineage>
</organism>
<dbReference type="PANTHER" id="PTHR47272:SF2">
    <property type="entry name" value="PIGGYBAC TRANSPOSABLE ELEMENT-DERIVED PROTEIN 3-LIKE"/>
    <property type="match status" value="1"/>
</dbReference>
<evidence type="ECO:0000313" key="2">
    <source>
        <dbReference type="EMBL" id="JAB67147.1"/>
    </source>
</evidence>
<sequence length="197" mass="22958">MDKRIVLLGSNYENPADTDHVVRRKKNGEMENVPCPKVLKNYNQNMGFVDKADMLKKTYQMDRKSKKWWPRIFWHFIDVSVVNAFIIFQQRCGNNGGMNLKAFRLAVVAGLVGAGKKTVKKGRARLEQKNVNNYKPTVPLEKRWDQSLHMPVYGNYRRCALCSTRDHQRRSKWACDTCGVALCLSDKKDCFQRFHKK</sequence>
<dbReference type="AlphaFoldDB" id="V5GZ25"/>
<protein>
    <submittedName>
        <fullName evidence="2">PiggyBac transposable element-derived protein</fullName>
    </submittedName>
</protein>
<dbReference type="EMBL" id="GALX01001319">
    <property type="protein sequence ID" value="JAB67147.1"/>
    <property type="molecule type" value="Transcribed_RNA"/>
</dbReference>
<gene>
    <name evidence="2" type="primary">PGBD4</name>
</gene>
<dbReference type="Pfam" id="PF13843">
    <property type="entry name" value="DDE_Tnp_1_7"/>
    <property type="match status" value="1"/>
</dbReference>
<dbReference type="InterPro" id="IPR029526">
    <property type="entry name" value="PGBD"/>
</dbReference>
<dbReference type="PANTHER" id="PTHR47272">
    <property type="entry name" value="DDE_TNP_1_7 DOMAIN-CONTAINING PROTEIN"/>
    <property type="match status" value="1"/>
</dbReference>
<reference evidence="2" key="1">
    <citation type="submission" date="2013-07" db="EMBL/GenBank/DDBJ databases">
        <title>Midgut Transcriptome Profiling of Anoplphora glabripennis, a Lignocellulose Degrading, Wood-Boring Cerambycid.</title>
        <authorList>
            <person name="Scully E.D."/>
            <person name="Hoover K."/>
            <person name="Carlson J.E."/>
            <person name="Tien M."/>
            <person name="Geib S.M."/>
        </authorList>
    </citation>
    <scope>NUCLEOTIDE SEQUENCE</scope>
</reference>